<evidence type="ECO:0000256" key="6">
    <source>
        <dbReference type="HAMAP-Rule" id="MF_00402"/>
    </source>
</evidence>
<evidence type="ECO:0000256" key="1">
    <source>
        <dbReference type="ARBA" id="ARBA00002349"/>
    </source>
</evidence>
<dbReference type="GO" id="GO:0006412">
    <property type="term" value="P:translation"/>
    <property type="evidence" value="ECO:0007669"/>
    <property type="project" value="UniProtKB-UniRule"/>
</dbReference>
<comment type="caution">
    <text evidence="8">The sequence shown here is derived from an EMBL/GenBank/DDBJ whole genome shotgun (WGS) entry which is preliminary data.</text>
</comment>
<organism evidence="8 9">
    <name type="scientific">Nostocoides australiense Ben110</name>
    <dbReference type="NCBI Taxonomy" id="1193182"/>
    <lineage>
        <taxon>Bacteria</taxon>
        <taxon>Bacillati</taxon>
        <taxon>Actinomycetota</taxon>
        <taxon>Actinomycetes</taxon>
        <taxon>Micrococcales</taxon>
        <taxon>Intrasporangiaceae</taxon>
        <taxon>Nostocoides</taxon>
    </lineage>
</organism>
<sequence length="206" mass="22713">MGDRSAPVVSLVERVTGWVTRRGDSTWRRAISRYAARSGTIGGLPSAFARPLPQGECGSHAARRAAYEELTDESTSLACGSGGKEMNAMQRFDEIDKASLKSDLPAFRAGDTVKVHVKVVEGNRSRIQVFQGVCIRRHGGGIGETFTVRKISFGVGVERTFPLHTPIIDKIEVVTRGDVRRAKLYYLRELRGKAARIRERRETPAS</sequence>
<keyword evidence="9" id="KW-1185">Reference proteome</keyword>
<comment type="similarity">
    <text evidence="2 6 7">Belongs to the bacterial ribosomal protein bL19 family.</text>
</comment>
<dbReference type="PRINTS" id="PR00061">
    <property type="entry name" value="RIBOSOMALL19"/>
</dbReference>
<protein>
    <recommendedName>
        <fullName evidence="5 6">Large ribosomal subunit protein bL19</fullName>
    </recommendedName>
</protein>
<dbReference type="EMBL" id="CAJA01000096">
    <property type="protein sequence ID" value="CCH72646.1"/>
    <property type="molecule type" value="Genomic_DNA"/>
</dbReference>
<evidence type="ECO:0000256" key="4">
    <source>
        <dbReference type="ARBA" id="ARBA00023274"/>
    </source>
</evidence>
<dbReference type="Gene3D" id="2.30.30.790">
    <property type="match status" value="1"/>
</dbReference>
<dbReference type="PROSITE" id="PS01015">
    <property type="entry name" value="RIBOSOMAL_L19"/>
    <property type="match status" value="1"/>
</dbReference>
<dbReference type="SUPFAM" id="SSF50104">
    <property type="entry name" value="Translation proteins SH3-like domain"/>
    <property type="match status" value="1"/>
</dbReference>
<dbReference type="GO" id="GO:0022625">
    <property type="term" value="C:cytosolic large ribosomal subunit"/>
    <property type="evidence" value="ECO:0007669"/>
    <property type="project" value="TreeGrafter"/>
</dbReference>
<evidence type="ECO:0000313" key="8">
    <source>
        <dbReference type="EMBL" id="CCH72646.1"/>
    </source>
</evidence>
<dbReference type="InterPro" id="IPR018257">
    <property type="entry name" value="Ribosomal_bL19_CS"/>
</dbReference>
<dbReference type="InterPro" id="IPR038657">
    <property type="entry name" value="Ribosomal_bL19_sf"/>
</dbReference>
<name>W6JVF0_9MICO</name>
<keyword evidence="4 6" id="KW-0687">Ribonucleoprotein</keyword>
<evidence type="ECO:0000256" key="5">
    <source>
        <dbReference type="ARBA" id="ARBA00035171"/>
    </source>
</evidence>
<dbReference type="InterPro" id="IPR008991">
    <property type="entry name" value="Translation_prot_SH3-like_sf"/>
</dbReference>
<proteinExistence type="inferred from homology"/>
<dbReference type="HAMAP" id="MF_00402">
    <property type="entry name" value="Ribosomal_bL19"/>
    <property type="match status" value="1"/>
</dbReference>
<evidence type="ECO:0000313" key="9">
    <source>
        <dbReference type="Proteomes" id="UP000035763"/>
    </source>
</evidence>
<dbReference type="PANTHER" id="PTHR15680:SF9">
    <property type="entry name" value="LARGE RIBOSOMAL SUBUNIT PROTEIN BL19M"/>
    <property type="match status" value="1"/>
</dbReference>
<gene>
    <name evidence="6" type="primary">rplS</name>
    <name evidence="8" type="ORF">BN11_1850008</name>
</gene>
<reference evidence="8 9" key="1">
    <citation type="journal article" date="2013" name="ISME J.">
        <title>A metabolic model for members of the genus Tetrasphaera involved in enhanced biological phosphorus removal.</title>
        <authorList>
            <person name="Kristiansen R."/>
            <person name="Nguyen H.T.T."/>
            <person name="Saunders A.M."/>
            <person name="Nielsen J.L."/>
            <person name="Wimmer R."/>
            <person name="Le V.Q."/>
            <person name="McIlroy S.J."/>
            <person name="Petrovski S."/>
            <person name="Seviour R.J."/>
            <person name="Calteau A."/>
            <person name="Nielsen K.L."/>
            <person name="Nielsen P.H."/>
        </authorList>
    </citation>
    <scope>NUCLEOTIDE SEQUENCE [LARGE SCALE GENOMIC DNA]</scope>
    <source>
        <strain evidence="8 9">Ben110</strain>
    </source>
</reference>
<dbReference type="AlphaFoldDB" id="W6JVF0"/>
<dbReference type="Proteomes" id="UP000035763">
    <property type="component" value="Unassembled WGS sequence"/>
</dbReference>
<keyword evidence="3 6" id="KW-0689">Ribosomal protein</keyword>
<dbReference type="InterPro" id="IPR001857">
    <property type="entry name" value="Ribosomal_bL19"/>
</dbReference>
<dbReference type="GO" id="GO:0003735">
    <property type="term" value="F:structural constituent of ribosome"/>
    <property type="evidence" value="ECO:0007669"/>
    <property type="project" value="InterPro"/>
</dbReference>
<comment type="function">
    <text evidence="1 6 7">This protein is located at the 30S-50S ribosomal subunit interface and may play a role in the structure and function of the aminoacyl-tRNA binding site.</text>
</comment>
<evidence type="ECO:0000256" key="7">
    <source>
        <dbReference type="RuleBase" id="RU000559"/>
    </source>
</evidence>
<dbReference type="NCBIfam" id="TIGR01024">
    <property type="entry name" value="rplS_bact"/>
    <property type="match status" value="1"/>
</dbReference>
<dbReference type="STRING" id="1193182.BN11_1850008"/>
<evidence type="ECO:0000256" key="3">
    <source>
        <dbReference type="ARBA" id="ARBA00022980"/>
    </source>
</evidence>
<dbReference type="PANTHER" id="PTHR15680">
    <property type="entry name" value="RIBOSOMAL PROTEIN L19"/>
    <property type="match status" value="1"/>
</dbReference>
<accession>W6JVF0</accession>
<dbReference type="FunFam" id="2.30.30.790:FF:000001">
    <property type="entry name" value="50S ribosomal protein L19"/>
    <property type="match status" value="1"/>
</dbReference>
<evidence type="ECO:0000256" key="2">
    <source>
        <dbReference type="ARBA" id="ARBA00005781"/>
    </source>
</evidence>
<dbReference type="Pfam" id="PF01245">
    <property type="entry name" value="Ribosomal_L19"/>
    <property type="match status" value="1"/>
</dbReference>